<sequence length="184" mass="21173">MDVTFFKSEMFYHPSNSSLQGETHDEELNWFKEIPLTIEPPTTIGLEQTIEPPTSTIETPTPIAETPPHSIVPHDPNFENILEEIHEVSFPLITKHLTDDGYQLPLRHNHGKPSECYSPDIETHKSKYQIANYVSTEKLSEPLKSFSNELSTHHIPTSVKKALWDPKWVQEMKEEMEALLKNKT</sequence>
<evidence type="ECO:0000313" key="2">
    <source>
        <dbReference type="Proteomes" id="UP000288805"/>
    </source>
</evidence>
<dbReference type="Proteomes" id="UP000288805">
    <property type="component" value="Unassembled WGS sequence"/>
</dbReference>
<dbReference type="EMBL" id="QGNW01000751">
    <property type="protein sequence ID" value="RVW63063.1"/>
    <property type="molecule type" value="Genomic_DNA"/>
</dbReference>
<dbReference type="AlphaFoldDB" id="A0A438FSY9"/>
<accession>A0A438FSY9</accession>
<proteinExistence type="predicted"/>
<reference evidence="1 2" key="1">
    <citation type="journal article" date="2018" name="PLoS Genet.">
        <title>Population sequencing reveals clonal diversity and ancestral inbreeding in the grapevine cultivar Chardonnay.</title>
        <authorList>
            <person name="Roach M.J."/>
            <person name="Johnson D.L."/>
            <person name="Bohlmann J."/>
            <person name="van Vuuren H.J."/>
            <person name="Jones S.J."/>
            <person name="Pretorius I.S."/>
            <person name="Schmidt S.A."/>
            <person name="Borneman A.R."/>
        </authorList>
    </citation>
    <scope>NUCLEOTIDE SEQUENCE [LARGE SCALE GENOMIC DNA]</scope>
    <source>
        <strain evidence="2">cv. Chardonnay</strain>
        <tissue evidence="1">Leaf</tissue>
    </source>
</reference>
<protein>
    <submittedName>
        <fullName evidence="1">Uncharacterized protein</fullName>
    </submittedName>
</protein>
<gene>
    <name evidence="1" type="ORF">CK203_063242</name>
</gene>
<name>A0A438FSY9_VITVI</name>
<comment type="caution">
    <text evidence="1">The sequence shown here is derived from an EMBL/GenBank/DDBJ whole genome shotgun (WGS) entry which is preliminary data.</text>
</comment>
<evidence type="ECO:0000313" key="1">
    <source>
        <dbReference type="EMBL" id="RVW63063.1"/>
    </source>
</evidence>
<organism evidence="1 2">
    <name type="scientific">Vitis vinifera</name>
    <name type="common">Grape</name>
    <dbReference type="NCBI Taxonomy" id="29760"/>
    <lineage>
        <taxon>Eukaryota</taxon>
        <taxon>Viridiplantae</taxon>
        <taxon>Streptophyta</taxon>
        <taxon>Embryophyta</taxon>
        <taxon>Tracheophyta</taxon>
        <taxon>Spermatophyta</taxon>
        <taxon>Magnoliopsida</taxon>
        <taxon>eudicotyledons</taxon>
        <taxon>Gunneridae</taxon>
        <taxon>Pentapetalae</taxon>
        <taxon>rosids</taxon>
        <taxon>Vitales</taxon>
        <taxon>Vitaceae</taxon>
        <taxon>Viteae</taxon>
        <taxon>Vitis</taxon>
    </lineage>
</organism>